<evidence type="ECO:0000313" key="4">
    <source>
        <dbReference type="Proteomes" id="UP000230869"/>
    </source>
</evidence>
<dbReference type="AlphaFoldDB" id="A0A2M6K9Y9"/>
<proteinExistence type="predicted"/>
<keyword evidence="1" id="KW-0472">Membrane</keyword>
<keyword evidence="1" id="KW-0812">Transmembrane</keyword>
<reference evidence="3 4" key="1">
    <citation type="submission" date="2017-09" db="EMBL/GenBank/DDBJ databases">
        <title>Depth-based differentiation of microbial function through sediment-hosted aquifers and enrichment of novel symbionts in the deep terrestrial subsurface.</title>
        <authorList>
            <person name="Probst A.J."/>
            <person name="Ladd B."/>
            <person name="Jarett J.K."/>
            <person name="Geller-Mcgrath D.E."/>
            <person name="Sieber C.M."/>
            <person name="Emerson J.B."/>
            <person name="Anantharaman K."/>
            <person name="Thomas B.C."/>
            <person name="Malmstrom R."/>
            <person name="Stieglmeier M."/>
            <person name="Klingl A."/>
            <person name="Woyke T."/>
            <person name="Ryan C.M."/>
            <person name="Banfield J.F."/>
        </authorList>
    </citation>
    <scope>NUCLEOTIDE SEQUENCE [LARGE SCALE GENOMIC DNA]</scope>
    <source>
        <strain evidence="3">CG11_big_fil_rev_8_21_14_0_20_39_10</strain>
    </source>
</reference>
<dbReference type="InterPro" id="IPR025645">
    <property type="entry name" value="DUF4349"/>
</dbReference>
<evidence type="ECO:0000313" key="3">
    <source>
        <dbReference type="EMBL" id="PIR13765.1"/>
    </source>
</evidence>
<evidence type="ECO:0000259" key="2">
    <source>
        <dbReference type="Pfam" id="PF14257"/>
    </source>
</evidence>
<keyword evidence="1" id="KW-1133">Transmembrane helix</keyword>
<protein>
    <recommendedName>
        <fullName evidence="2">DUF4349 domain-containing protein</fullName>
    </recommendedName>
</protein>
<dbReference type="Proteomes" id="UP000230869">
    <property type="component" value="Unassembled WGS sequence"/>
</dbReference>
<name>A0A2M6K9Y9_9BACT</name>
<organism evidence="3 4">
    <name type="scientific">Candidatus Falkowbacteria bacterium CG11_big_fil_rev_8_21_14_0_20_39_10</name>
    <dbReference type="NCBI Taxonomy" id="1974570"/>
    <lineage>
        <taxon>Bacteria</taxon>
        <taxon>Candidatus Falkowiibacteriota</taxon>
    </lineage>
</organism>
<dbReference type="Pfam" id="PF14257">
    <property type="entry name" value="DUF4349"/>
    <property type="match status" value="1"/>
</dbReference>
<gene>
    <name evidence="3" type="ORF">COV49_01050</name>
</gene>
<feature type="domain" description="DUF4349" evidence="2">
    <location>
        <begin position="95"/>
        <end position="311"/>
    </location>
</feature>
<accession>A0A2M6K9Y9</accession>
<feature type="transmembrane region" description="Helical" evidence="1">
    <location>
        <begin position="285"/>
        <end position="314"/>
    </location>
</feature>
<sequence length="327" mass="36274">MNEKIKKISKIILLVVAGLIVLAAAVNFFASQISWNEKGLTSGRGFSVAAKNSSGFGADLMMAAPESAPGMFLGEAALDYDEGDGSAEGQNLIDKKIIKNGALNLYVKNVDDAARQIKVLAKDLDGFIQEYNIYENSQGAKSGNVVIKVPAQSFESAISDIKEIAEETEYENVSTNDATEQYIDLESRIKNSRAEEGQYLEILKKAKTVEETLKVTRSLSNVRQTIEYLEGQLKYLSNQVDMSTIRISLSSDQDIKVLGLRWRPLTVAKKALKNLLLGLTKLVDIIITIILLLPAIILWLAVVIFALVIVWRLVKWLYYKFIAKHKN</sequence>
<dbReference type="EMBL" id="PCWW01000020">
    <property type="protein sequence ID" value="PIR13765.1"/>
    <property type="molecule type" value="Genomic_DNA"/>
</dbReference>
<comment type="caution">
    <text evidence="3">The sequence shown here is derived from an EMBL/GenBank/DDBJ whole genome shotgun (WGS) entry which is preliminary data.</text>
</comment>
<evidence type="ECO:0000256" key="1">
    <source>
        <dbReference type="SAM" id="Phobius"/>
    </source>
</evidence>